<feature type="transmembrane region" description="Helical" evidence="1">
    <location>
        <begin position="164"/>
        <end position="186"/>
    </location>
</feature>
<organism evidence="2">
    <name type="scientific">termite gut metagenome</name>
    <dbReference type="NCBI Taxonomy" id="433724"/>
    <lineage>
        <taxon>unclassified sequences</taxon>
        <taxon>metagenomes</taxon>
        <taxon>organismal metagenomes</taxon>
    </lineage>
</organism>
<feature type="non-terminal residue" evidence="2">
    <location>
        <position position="211"/>
    </location>
</feature>
<name>A0A5J4P9X1_9ZZZZ</name>
<feature type="transmembrane region" description="Helical" evidence="1">
    <location>
        <begin position="78"/>
        <end position="100"/>
    </location>
</feature>
<feature type="non-terminal residue" evidence="2">
    <location>
        <position position="1"/>
    </location>
</feature>
<evidence type="ECO:0000313" key="2">
    <source>
        <dbReference type="EMBL" id="KAA6306102.1"/>
    </source>
</evidence>
<feature type="transmembrane region" description="Helical" evidence="1">
    <location>
        <begin position="49"/>
        <end position="66"/>
    </location>
</feature>
<comment type="caution">
    <text evidence="2">The sequence shown here is derived from an EMBL/GenBank/DDBJ whole genome shotgun (WGS) entry which is preliminary data.</text>
</comment>
<dbReference type="InterPro" id="IPR036259">
    <property type="entry name" value="MFS_trans_sf"/>
</dbReference>
<dbReference type="InterPro" id="IPR039672">
    <property type="entry name" value="MFS_2"/>
</dbReference>
<dbReference type="Gene3D" id="1.20.1250.20">
    <property type="entry name" value="MFS general substrate transporter like domains"/>
    <property type="match status" value="1"/>
</dbReference>
<keyword evidence="1" id="KW-0472">Membrane</keyword>
<protein>
    <submittedName>
        <fullName evidence="2">Glycoside/pentoside/hexuronide:cation symporter GPH family</fullName>
    </submittedName>
</protein>
<dbReference type="PANTHER" id="PTHR11328">
    <property type="entry name" value="MAJOR FACILITATOR SUPERFAMILY DOMAIN-CONTAINING PROTEIN"/>
    <property type="match status" value="1"/>
</dbReference>
<accession>A0A5J4P9X1</accession>
<dbReference type="GO" id="GO:0005886">
    <property type="term" value="C:plasma membrane"/>
    <property type="evidence" value="ECO:0007669"/>
    <property type="project" value="TreeGrafter"/>
</dbReference>
<dbReference type="GO" id="GO:0015293">
    <property type="term" value="F:symporter activity"/>
    <property type="evidence" value="ECO:0007669"/>
    <property type="project" value="InterPro"/>
</dbReference>
<feature type="transmembrane region" description="Helical" evidence="1">
    <location>
        <begin position="120"/>
        <end position="144"/>
    </location>
</feature>
<keyword evidence="1" id="KW-1133">Transmembrane helix</keyword>
<dbReference type="AlphaFoldDB" id="A0A5J4P9X1"/>
<evidence type="ECO:0000256" key="1">
    <source>
        <dbReference type="SAM" id="Phobius"/>
    </source>
</evidence>
<dbReference type="PANTHER" id="PTHR11328:SF24">
    <property type="entry name" value="MAJOR FACILITATOR SUPERFAMILY (MFS) PROFILE DOMAIN-CONTAINING PROTEIN"/>
    <property type="match status" value="1"/>
</dbReference>
<dbReference type="EMBL" id="SNRY01010171">
    <property type="protein sequence ID" value="KAA6306102.1"/>
    <property type="molecule type" value="Genomic_DNA"/>
</dbReference>
<reference evidence="2" key="1">
    <citation type="submission" date="2019-03" db="EMBL/GenBank/DDBJ databases">
        <title>Single cell metagenomics reveals metabolic interactions within the superorganism composed of flagellate Streblomastix strix and complex community of Bacteroidetes bacteria on its surface.</title>
        <authorList>
            <person name="Treitli S.C."/>
            <person name="Kolisko M."/>
            <person name="Husnik F."/>
            <person name="Keeling P."/>
            <person name="Hampl V."/>
        </authorList>
    </citation>
    <scope>NUCLEOTIDE SEQUENCE</scope>
    <source>
        <strain evidence="2">STM</strain>
    </source>
</reference>
<sequence length="211" mass="23832">FFYTKVFGISPAAAGTMFLVTRVWDSLIDPLMGIVADRTKSPWGKYRPYLLWFAVPFAVMGVITFYTPDLNENGKLVYAYVAYTLMMMVYTAVNVPYASLLGVMSPEPKERNTLSSYRMFFAFIGSFITFMLLQPLVDFFAGFFNSASEDGFGVVEGTEISLEPMGWTCAVAVIGILCAILFFFCFKWTRERVKPIVSEEENKVSVSQDLR</sequence>
<keyword evidence="1" id="KW-0812">Transmembrane</keyword>
<dbReference type="GO" id="GO:0008643">
    <property type="term" value="P:carbohydrate transport"/>
    <property type="evidence" value="ECO:0007669"/>
    <property type="project" value="InterPro"/>
</dbReference>
<gene>
    <name evidence="2" type="ORF">EZS27_042242</name>
</gene>
<proteinExistence type="predicted"/>
<dbReference type="Pfam" id="PF13347">
    <property type="entry name" value="MFS_2"/>
    <property type="match status" value="1"/>
</dbReference>
<dbReference type="SUPFAM" id="SSF103473">
    <property type="entry name" value="MFS general substrate transporter"/>
    <property type="match status" value="1"/>
</dbReference>